<proteinExistence type="predicted"/>
<organism evidence="1 2">
    <name type="scientific">Thiohalorhabdus methylotrophus</name>
    <dbReference type="NCBI Taxonomy" id="3242694"/>
    <lineage>
        <taxon>Bacteria</taxon>
        <taxon>Pseudomonadati</taxon>
        <taxon>Pseudomonadota</taxon>
        <taxon>Gammaproteobacteria</taxon>
        <taxon>Thiohalorhabdales</taxon>
        <taxon>Thiohalorhabdaceae</taxon>
        <taxon>Thiohalorhabdus</taxon>
    </lineage>
</organism>
<reference evidence="1 2" key="1">
    <citation type="submission" date="2024-08" db="EMBL/GenBank/DDBJ databases">
        <title>Whole-genome sequencing of halo(alkali)philic microorganisms from hypersaline lakes.</title>
        <authorList>
            <person name="Sorokin D.Y."/>
            <person name="Merkel A.Y."/>
            <person name="Messina E."/>
            <person name="Yakimov M."/>
        </authorList>
    </citation>
    <scope>NUCLEOTIDE SEQUENCE [LARGE SCALE GENOMIC DNA]</scope>
    <source>
        <strain evidence="1 2">Cl-TMA</strain>
    </source>
</reference>
<dbReference type="RefSeq" id="WP_373655886.1">
    <property type="nucleotide sequence ID" value="NZ_JBGUAW010000006.1"/>
</dbReference>
<sequence length="420" mass="47310">MVRMHLRSRFTVQAAGLANGDASGPVLVVSNHRRDTDGPLVGDLMMGLRNAPFGEGLPHFVAREDLFRRDFFREYLVGWPGWTREALSRLRMQRLLRLLNVHPMRRIPERTLGEVLEEVREACGNLPLERVLRVPWVRCFESLGPAPGSPARIDEALGNRYLPLLRMQNGLRRLTLERFRAVKGLERSVISRHLEEIRRVLDRGGTVHMVPEGAVSPHGGPCRVRDGLHVLLQGCRCRPRVVPLGITYDDVTAGRPRVFMNLGPGWRDGGGGDRRERNQSVMRAILLQTTLTLTQAGSAYVMAAARKRDKVAPDQLEAHVEEEAEAYRRAGARVDEALLDPGRRRRRVHDFLRFGVKHGVLERGRGDSLHVRESALGPPDPWLPAGKIPYSANEHATFARYWACPEWSLAREAWALKIGG</sequence>
<keyword evidence="2" id="KW-1185">Reference proteome</keyword>
<evidence type="ECO:0008006" key="3">
    <source>
        <dbReference type="Google" id="ProtNLM"/>
    </source>
</evidence>
<dbReference type="EMBL" id="JBGUAW010000006">
    <property type="protein sequence ID" value="MFA9461100.1"/>
    <property type="molecule type" value="Genomic_DNA"/>
</dbReference>
<gene>
    <name evidence="1" type="ORF">ACERLL_09720</name>
</gene>
<evidence type="ECO:0000313" key="1">
    <source>
        <dbReference type="EMBL" id="MFA9461100.1"/>
    </source>
</evidence>
<protein>
    <recommendedName>
        <fullName evidence="3">Phospholipid/glycerol acyltransferase domain-containing protein</fullName>
    </recommendedName>
</protein>
<dbReference type="Proteomes" id="UP001575181">
    <property type="component" value="Unassembled WGS sequence"/>
</dbReference>
<accession>A0ABV4TX23</accession>
<evidence type="ECO:0000313" key="2">
    <source>
        <dbReference type="Proteomes" id="UP001575181"/>
    </source>
</evidence>
<comment type="caution">
    <text evidence="1">The sequence shown here is derived from an EMBL/GenBank/DDBJ whole genome shotgun (WGS) entry which is preliminary data.</text>
</comment>
<name>A0ABV4TX23_9GAMM</name>